<evidence type="ECO:0000313" key="1">
    <source>
        <dbReference type="EMBL" id="KAK3331718.1"/>
    </source>
</evidence>
<keyword evidence="2" id="KW-1185">Reference proteome</keyword>
<dbReference type="Proteomes" id="UP001286456">
    <property type="component" value="Unassembled WGS sequence"/>
</dbReference>
<sequence length="88" mass="9799">MAINDPANDVIFSDELVRDSSAEEAVQKFADEKLAHKGVDQAYIRCTPSSKGGQSWHKGGTDPNEAEHITANFYSQGQFVTTRHVYRK</sequence>
<organism evidence="1 2">
    <name type="scientific">Cercophora scortea</name>
    <dbReference type="NCBI Taxonomy" id="314031"/>
    <lineage>
        <taxon>Eukaryota</taxon>
        <taxon>Fungi</taxon>
        <taxon>Dikarya</taxon>
        <taxon>Ascomycota</taxon>
        <taxon>Pezizomycotina</taxon>
        <taxon>Sordariomycetes</taxon>
        <taxon>Sordariomycetidae</taxon>
        <taxon>Sordariales</taxon>
        <taxon>Lasiosphaeriaceae</taxon>
        <taxon>Cercophora</taxon>
    </lineage>
</organism>
<reference evidence="1" key="2">
    <citation type="submission" date="2023-06" db="EMBL/GenBank/DDBJ databases">
        <authorList>
            <consortium name="Lawrence Berkeley National Laboratory"/>
            <person name="Haridas S."/>
            <person name="Hensen N."/>
            <person name="Bonometti L."/>
            <person name="Westerberg I."/>
            <person name="Brannstrom I.O."/>
            <person name="Guillou S."/>
            <person name="Cros-Aarteil S."/>
            <person name="Calhoun S."/>
            <person name="Kuo A."/>
            <person name="Mondo S."/>
            <person name="Pangilinan J."/>
            <person name="Riley R."/>
            <person name="Labutti K."/>
            <person name="Andreopoulos B."/>
            <person name="Lipzen A."/>
            <person name="Chen C."/>
            <person name="Yanf M."/>
            <person name="Daum C."/>
            <person name="Ng V."/>
            <person name="Clum A."/>
            <person name="Steindorff A."/>
            <person name="Ohm R."/>
            <person name="Martin F."/>
            <person name="Silar P."/>
            <person name="Natvig D."/>
            <person name="Lalanne C."/>
            <person name="Gautier V."/>
            <person name="Ament-Velasquez S.L."/>
            <person name="Kruys A."/>
            <person name="Hutchinson M.I."/>
            <person name="Powell A.J."/>
            <person name="Barry K."/>
            <person name="Miller A.N."/>
            <person name="Grigoriev I.V."/>
            <person name="Debuchy R."/>
            <person name="Gladieux P."/>
            <person name="Thoren M.H."/>
            <person name="Johannesson H."/>
        </authorList>
    </citation>
    <scope>NUCLEOTIDE SEQUENCE</scope>
    <source>
        <strain evidence="1">SMH4131-1</strain>
    </source>
</reference>
<comment type="caution">
    <text evidence="1">The sequence shown here is derived from an EMBL/GenBank/DDBJ whole genome shotgun (WGS) entry which is preliminary data.</text>
</comment>
<dbReference type="EMBL" id="JAUEPO010000002">
    <property type="protein sequence ID" value="KAK3331718.1"/>
    <property type="molecule type" value="Genomic_DNA"/>
</dbReference>
<proteinExistence type="predicted"/>
<reference evidence="1" key="1">
    <citation type="journal article" date="2023" name="Mol. Phylogenet. Evol.">
        <title>Genome-scale phylogeny and comparative genomics of the fungal order Sordariales.</title>
        <authorList>
            <person name="Hensen N."/>
            <person name="Bonometti L."/>
            <person name="Westerberg I."/>
            <person name="Brannstrom I.O."/>
            <person name="Guillou S."/>
            <person name="Cros-Aarteil S."/>
            <person name="Calhoun S."/>
            <person name="Haridas S."/>
            <person name="Kuo A."/>
            <person name="Mondo S."/>
            <person name="Pangilinan J."/>
            <person name="Riley R."/>
            <person name="LaButti K."/>
            <person name="Andreopoulos B."/>
            <person name="Lipzen A."/>
            <person name="Chen C."/>
            <person name="Yan M."/>
            <person name="Daum C."/>
            <person name="Ng V."/>
            <person name="Clum A."/>
            <person name="Steindorff A."/>
            <person name="Ohm R.A."/>
            <person name="Martin F."/>
            <person name="Silar P."/>
            <person name="Natvig D.O."/>
            <person name="Lalanne C."/>
            <person name="Gautier V."/>
            <person name="Ament-Velasquez S.L."/>
            <person name="Kruys A."/>
            <person name="Hutchinson M.I."/>
            <person name="Powell A.J."/>
            <person name="Barry K."/>
            <person name="Miller A.N."/>
            <person name="Grigoriev I.V."/>
            <person name="Debuchy R."/>
            <person name="Gladieux P."/>
            <person name="Hiltunen Thoren M."/>
            <person name="Johannesson H."/>
        </authorList>
    </citation>
    <scope>NUCLEOTIDE SEQUENCE</scope>
    <source>
        <strain evidence="1">SMH4131-1</strain>
    </source>
</reference>
<dbReference type="AlphaFoldDB" id="A0AAE0IUV6"/>
<evidence type="ECO:0000313" key="2">
    <source>
        <dbReference type="Proteomes" id="UP001286456"/>
    </source>
</evidence>
<name>A0AAE0IUV6_9PEZI</name>
<gene>
    <name evidence="1" type="ORF">B0T19DRAFT_456074</name>
</gene>
<protein>
    <submittedName>
        <fullName evidence="1">Uncharacterized protein</fullName>
    </submittedName>
</protein>
<accession>A0AAE0IUV6</accession>